<comment type="similarity">
    <text evidence="2">Belongs to the FPG family.</text>
</comment>
<dbReference type="InterPro" id="IPR012319">
    <property type="entry name" value="FPG_cat"/>
</dbReference>
<dbReference type="SMART" id="SM00898">
    <property type="entry name" value="Fapy_DNA_glyco"/>
    <property type="match status" value="1"/>
</dbReference>
<dbReference type="InterPro" id="IPR010979">
    <property type="entry name" value="Ribosomal_uS13-like_H2TH"/>
</dbReference>
<gene>
    <name evidence="17" type="ORF">GCM10020369_59690</name>
</gene>
<keyword evidence="6 15" id="KW-0863">Zinc-finger</keyword>
<dbReference type="Pfam" id="PF06831">
    <property type="entry name" value="H2TH"/>
    <property type="match status" value="1"/>
</dbReference>
<evidence type="ECO:0000256" key="14">
    <source>
        <dbReference type="ARBA" id="ARBA00044632"/>
    </source>
</evidence>
<dbReference type="InterPro" id="IPR000214">
    <property type="entry name" value="Znf_DNA_glyclase/AP_lyase"/>
</dbReference>
<dbReference type="InterPro" id="IPR035937">
    <property type="entry name" value="FPG_N"/>
</dbReference>
<dbReference type="SUPFAM" id="SSF46946">
    <property type="entry name" value="S13-like H2TH domain"/>
    <property type="match status" value="1"/>
</dbReference>
<protein>
    <recommendedName>
        <fullName evidence="3">DNA-(apurinic or apyrimidinic site) lyase</fullName>
        <ecNumber evidence="3">4.2.99.18</ecNumber>
    </recommendedName>
</protein>
<keyword evidence="10" id="KW-0234">DNA repair</keyword>
<proteinExistence type="inferred from homology"/>
<evidence type="ECO:0000256" key="13">
    <source>
        <dbReference type="ARBA" id="ARBA00023295"/>
    </source>
</evidence>
<comment type="catalytic activity">
    <reaction evidence="14">
        <text>2'-deoxyribonucleotide-(2'-deoxyribose 5'-phosphate)-2'-deoxyribonucleotide-DNA = a 3'-end 2'-deoxyribonucleotide-(2,3-dehydro-2,3-deoxyribose 5'-phosphate)-DNA + a 5'-end 5'-phospho-2'-deoxyribonucleoside-DNA + H(+)</text>
        <dbReference type="Rhea" id="RHEA:66592"/>
        <dbReference type="Rhea" id="RHEA-COMP:13180"/>
        <dbReference type="Rhea" id="RHEA-COMP:16897"/>
        <dbReference type="Rhea" id="RHEA-COMP:17067"/>
        <dbReference type="ChEBI" id="CHEBI:15378"/>
        <dbReference type="ChEBI" id="CHEBI:136412"/>
        <dbReference type="ChEBI" id="CHEBI:157695"/>
        <dbReference type="ChEBI" id="CHEBI:167181"/>
        <dbReference type="EC" id="4.2.99.18"/>
    </reaction>
</comment>
<keyword evidence="8" id="KW-0862">Zinc</keyword>
<dbReference type="SMART" id="SM01232">
    <property type="entry name" value="H2TH"/>
    <property type="match status" value="1"/>
</dbReference>
<evidence type="ECO:0000256" key="4">
    <source>
        <dbReference type="ARBA" id="ARBA00022723"/>
    </source>
</evidence>
<dbReference type="EMBL" id="BAAAYN010000043">
    <property type="protein sequence ID" value="GAA3393587.1"/>
    <property type="molecule type" value="Genomic_DNA"/>
</dbReference>
<dbReference type="InterPro" id="IPR010663">
    <property type="entry name" value="Znf_FPG/IleRS"/>
</dbReference>
<keyword evidence="4" id="KW-0479">Metal-binding</keyword>
<comment type="caution">
    <text evidence="17">The sequence shown here is derived from an EMBL/GenBank/DDBJ whole genome shotgun (WGS) entry which is preliminary data.</text>
</comment>
<dbReference type="SUPFAM" id="SSF81624">
    <property type="entry name" value="N-terminal domain of MutM-like DNA repair proteins"/>
    <property type="match status" value="1"/>
</dbReference>
<accession>A0ABP6T7K9</accession>
<dbReference type="Gene3D" id="1.10.8.50">
    <property type="match status" value="1"/>
</dbReference>
<dbReference type="InterPro" id="IPR015886">
    <property type="entry name" value="H2TH_FPG"/>
</dbReference>
<dbReference type="RefSeq" id="WP_345731574.1">
    <property type="nucleotide sequence ID" value="NZ_BAAAYN010000043.1"/>
</dbReference>
<keyword evidence="13" id="KW-0326">Glycosidase</keyword>
<keyword evidence="9" id="KW-0238">DNA-binding</keyword>
<dbReference type="PANTHER" id="PTHR42697">
    <property type="entry name" value="ENDONUCLEASE 8"/>
    <property type="match status" value="1"/>
</dbReference>
<dbReference type="Pfam" id="PF01149">
    <property type="entry name" value="Fapy_DNA_glyco"/>
    <property type="match status" value="1"/>
</dbReference>
<dbReference type="Pfam" id="PF06827">
    <property type="entry name" value="zf-FPG_IleRS"/>
    <property type="match status" value="1"/>
</dbReference>
<evidence type="ECO:0000256" key="3">
    <source>
        <dbReference type="ARBA" id="ARBA00012720"/>
    </source>
</evidence>
<evidence type="ECO:0000256" key="8">
    <source>
        <dbReference type="ARBA" id="ARBA00022833"/>
    </source>
</evidence>
<evidence type="ECO:0000256" key="11">
    <source>
        <dbReference type="ARBA" id="ARBA00023239"/>
    </source>
</evidence>
<dbReference type="PANTHER" id="PTHR42697:SF3">
    <property type="entry name" value="ENDONUCLEASE 8 1"/>
    <property type="match status" value="1"/>
</dbReference>
<dbReference type="SUPFAM" id="SSF57716">
    <property type="entry name" value="Glucocorticoid receptor-like (DNA-binding domain)"/>
    <property type="match status" value="1"/>
</dbReference>
<dbReference type="Proteomes" id="UP001501676">
    <property type="component" value="Unassembled WGS sequence"/>
</dbReference>
<keyword evidence="18" id="KW-1185">Reference proteome</keyword>
<name>A0ABP6T7K9_9ACTN</name>
<evidence type="ECO:0000256" key="15">
    <source>
        <dbReference type="PROSITE-ProRule" id="PRU00391"/>
    </source>
</evidence>
<keyword evidence="12" id="KW-0511">Multifunctional enzyme</keyword>
<dbReference type="EC" id="4.2.99.18" evidence="3"/>
<evidence type="ECO:0000256" key="5">
    <source>
        <dbReference type="ARBA" id="ARBA00022763"/>
    </source>
</evidence>
<keyword evidence="11" id="KW-0456">Lyase</keyword>
<evidence type="ECO:0000256" key="9">
    <source>
        <dbReference type="ARBA" id="ARBA00023125"/>
    </source>
</evidence>
<evidence type="ECO:0000256" key="12">
    <source>
        <dbReference type="ARBA" id="ARBA00023268"/>
    </source>
</evidence>
<organism evidence="17 18">
    <name type="scientific">Cryptosporangium minutisporangium</name>
    <dbReference type="NCBI Taxonomy" id="113569"/>
    <lineage>
        <taxon>Bacteria</taxon>
        <taxon>Bacillati</taxon>
        <taxon>Actinomycetota</taxon>
        <taxon>Actinomycetes</taxon>
        <taxon>Cryptosporangiales</taxon>
        <taxon>Cryptosporangiaceae</taxon>
        <taxon>Cryptosporangium</taxon>
    </lineage>
</organism>
<evidence type="ECO:0000259" key="16">
    <source>
        <dbReference type="PROSITE" id="PS51066"/>
    </source>
</evidence>
<keyword evidence="5" id="KW-0227">DNA damage</keyword>
<dbReference type="PROSITE" id="PS01242">
    <property type="entry name" value="ZF_FPG_1"/>
    <property type="match status" value="1"/>
</dbReference>
<dbReference type="InterPro" id="IPR015887">
    <property type="entry name" value="DNA_glyclase_Znf_dom_DNA_BS"/>
</dbReference>
<evidence type="ECO:0000256" key="10">
    <source>
        <dbReference type="ARBA" id="ARBA00023204"/>
    </source>
</evidence>
<evidence type="ECO:0000256" key="1">
    <source>
        <dbReference type="ARBA" id="ARBA00001947"/>
    </source>
</evidence>
<evidence type="ECO:0000256" key="6">
    <source>
        <dbReference type="ARBA" id="ARBA00022771"/>
    </source>
</evidence>
<keyword evidence="7" id="KW-0378">Hydrolase</keyword>
<dbReference type="Gene3D" id="3.20.190.10">
    <property type="entry name" value="MutM-like, N-terminal"/>
    <property type="match status" value="1"/>
</dbReference>
<reference evidence="18" key="1">
    <citation type="journal article" date="2019" name="Int. J. Syst. Evol. Microbiol.">
        <title>The Global Catalogue of Microorganisms (GCM) 10K type strain sequencing project: providing services to taxonomists for standard genome sequencing and annotation.</title>
        <authorList>
            <consortium name="The Broad Institute Genomics Platform"/>
            <consortium name="The Broad Institute Genome Sequencing Center for Infectious Disease"/>
            <person name="Wu L."/>
            <person name="Ma J."/>
        </authorList>
    </citation>
    <scope>NUCLEOTIDE SEQUENCE [LARGE SCALE GENOMIC DNA]</scope>
    <source>
        <strain evidence="18">JCM 9458</strain>
    </source>
</reference>
<comment type="cofactor">
    <cofactor evidence="1">
        <name>Zn(2+)</name>
        <dbReference type="ChEBI" id="CHEBI:29105"/>
    </cofactor>
</comment>
<dbReference type="CDD" id="cd08970">
    <property type="entry name" value="AcNei1_N"/>
    <property type="match status" value="1"/>
</dbReference>
<evidence type="ECO:0000313" key="17">
    <source>
        <dbReference type="EMBL" id="GAA3393587.1"/>
    </source>
</evidence>
<evidence type="ECO:0000256" key="7">
    <source>
        <dbReference type="ARBA" id="ARBA00022801"/>
    </source>
</evidence>
<evidence type="ECO:0000313" key="18">
    <source>
        <dbReference type="Proteomes" id="UP001501676"/>
    </source>
</evidence>
<dbReference type="PROSITE" id="PS51066">
    <property type="entry name" value="ZF_FPG_2"/>
    <property type="match status" value="1"/>
</dbReference>
<evidence type="ECO:0000256" key="2">
    <source>
        <dbReference type="ARBA" id="ARBA00009409"/>
    </source>
</evidence>
<sequence length="277" mass="30533">MPEGHTIHRLARRHKRLFAGAPVRASSPQGRFEAGAAAIDGLVLRRTDAHGKHLFHDYGDRWLHVHLGLYGTFTDGAGDPPAPRGQIRLLLTGGRLRRGVLAPAWAELRGPTACEVLDDPARDALLARLGPDPLRADADPALAWERIGRSRTSIGALLMRQDVLSGVGNVYRAEALFRAGIDPYRAGRDLTVDEWNAVWDDLVVLMADGVRLGRILTLRPEDKKRATDPIGSGPQRDRGVGRYVYHRTGRPCRICGTPVQTSVVEARNLYWCPVCQK</sequence>
<feature type="domain" description="FPG-type" evidence="16">
    <location>
        <begin position="243"/>
        <end position="277"/>
    </location>
</feature>